<dbReference type="EC" id="1.4.9.1" evidence="10"/>
<name>A0A7W9TPI5_CASDE</name>
<dbReference type="GO" id="GO:0030059">
    <property type="term" value="F:aralkylamine dehydrogenase (azurin) activity"/>
    <property type="evidence" value="ECO:0007669"/>
    <property type="project" value="UniProtKB-EC"/>
</dbReference>
<evidence type="ECO:0000313" key="11">
    <source>
        <dbReference type="Proteomes" id="UP000541136"/>
    </source>
</evidence>
<evidence type="ECO:0000256" key="9">
    <source>
        <dbReference type="SAM" id="SignalP"/>
    </source>
</evidence>
<evidence type="ECO:0000256" key="3">
    <source>
        <dbReference type="ARBA" id="ARBA00022448"/>
    </source>
</evidence>
<keyword evidence="4 9" id="KW-0732">Signal</keyword>
<evidence type="ECO:0000256" key="7">
    <source>
        <dbReference type="ARBA" id="ARBA00023002"/>
    </source>
</evidence>
<feature type="disulfide bond" evidence="8">
    <location>
        <begin position="187"/>
        <end position="204"/>
    </location>
</feature>
<keyword evidence="7 10" id="KW-0560">Oxidoreductase</keyword>
<comment type="subcellular location">
    <subcellularLocation>
        <location evidence="1">Periplasm</location>
    </subcellularLocation>
</comment>
<keyword evidence="8" id="KW-1015">Disulfide bond</keyword>
<protein>
    <submittedName>
        <fullName evidence="10">Aralkylamine dehydrogenase heavy chain/methylamine dehydrogenase heavy chain</fullName>
        <ecNumber evidence="10">1.4.9.1</ecNumber>
        <ecNumber evidence="10">1.4.9.2</ecNumber>
    </submittedName>
</protein>
<keyword evidence="5" id="KW-0574">Periplasm</keyword>
<evidence type="ECO:0000256" key="6">
    <source>
        <dbReference type="ARBA" id="ARBA00022982"/>
    </source>
</evidence>
<dbReference type="Gene3D" id="2.130.10.10">
    <property type="entry name" value="YVTN repeat-like/Quinoprotein amine dehydrogenase"/>
    <property type="match status" value="1"/>
</dbReference>
<evidence type="ECO:0000256" key="1">
    <source>
        <dbReference type="ARBA" id="ARBA00004418"/>
    </source>
</evidence>
<dbReference type="SUPFAM" id="SSF50969">
    <property type="entry name" value="YVTN repeat-like/Quinoprotein amine dehydrogenase"/>
    <property type="match status" value="1"/>
</dbReference>
<dbReference type="GO" id="GO:0042597">
    <property type="term" value="C:periplasmic space"/>
    <property type="evidence" value="ECO:0007669"/>
    <property type="project" value="UniProtKB-SubCell"/>
</dbReference>
<evidence type="ECO:0000256" key="2">
    <source>
        <dbReference type="ARBA" id="ARBA00010548"/>
    </source>
</evidence>
<dbReference type="RefSeq" id="WP_043684988.1">
    <property type="nucleotide sequence ID" value="NZ_JACHIB010000015.1"/>
</dbReference>
<dbReference type="Pfam" id="PF06433">
    <property type="entry name" value="Me-amine-dh_H"/>
    <property type="match status" value="1"/>
</dbReference>
<dbReference type="EC" id="1.4.9.2" evidence="10"/>
<comment type="caution">
    <text evidence="10">The sequence shown here is derived from an EMBL/GenBank/DDBJ whole genome shotgun (WGS) entry which is preliminary data.</text>
</comment>
<accession>A0A7W9TPI5</accession>
<keyword evidence="6" id="KW-0249">Electron transport</keyword>
<dbReference type="InterPro" id="IPR009451">
    <property type="entry name" value="Metamine_DH_Hvc"/>
</dbReference>
<feature type="signal peptide" evidence="9">
    <location>
        <begin position="1"/>
        <end position="29"/>
    </location>
</feature>
<dbReference type="GO" id="GO:0030058">
    <property type="term" value="F:aliphatic amine dehydrogenase activity"/>
    <property type="evidence" value="ECO:0007669"/>
    <property type="project" value="InterPro"/>
</dbReference>
<keyword evidence="3" id="KW-0813">Transport</keyword>
<sequence>MKKTPFRIPTGAGLLSAALLLGSAVGVQAAPPLPVEQLTGGHSVKVDPAERIYVMDAVFFHLTDSRLNMYDRGTGKFLGMIPTSFNGHAQLSKDGKQVYVTTTYFERVTRGERTDVVEVWDNDKLSFVREIKIPPKRAGSLNYDGMFRQTGDGRFVLVQNATPAASVSVVDMKKGAFVDEITATAGCWSIIPVPGTPRSFSTICGDGALLTITLGDDGKVASQKRSEPMFPVKDDPIFITPGRLSDGLVFVSFYGNVYTARPQKDGSMKFEPLWSLLDEADRAKHWVPGGYNLLAVEPRSERLYVFMHPDGVEGSHKNPAAEIWVYDLKTRKRVARVPGKDALSMSVIPGKKPQLLTLDGGNVNIYDISAPEPKLLRTITAAGETALQVMGYAGGGNG</sequence>
<evidence type="ECO:0000256" key="4">
    <source>
        <dbReference type="ARBA" id="ARBA00022729"/>
    </source>
</evidence>
<dbReference type="InterPro" id="IPR015943">
    <property type="entry name" value="WD40/YVTN_repeat-like_dom_sf"/>
</dbReference>
<dbReference type="GO" id="GO:0052876">
    <property type="term" value="F:methylamine dehydrogenase (amicyanin) activity"/>
    <property type="evidence" value="ECO:0007669"/>
    <property type="project" value="UniProtKB-EC"/>
</dbReference>
<evidence type="ECO:0000256" key="5">
    <source>
        <dbReference type="ARBA" id="ARBA00022764"/>
    </source>
</evidence>
<dbReference type="InterPro" id="IPR011044">
    <property type="entry name" value="Quino_amine_DH_bsu"/>
</dbReference>
<evidence type="ECO:0000313" key="10">
    <source>
        <dbReference type="EMBL" id="MBB6084495.1"/>
    </source>
</evidence>
<proteinExistence type="inferred from homology"/>
<comment type="similarity">
    <text evidence="2">Belongs to the aromatic amine dehydrogenase heavy chain family.</text>
</comment>
<reference evidence="10 11" key="1">
    <citation type="submission" date="2020-08" db="EMBL/GenBank/DDBJ databases">
        <title>Genomic Encyclopedia of Type Strains, Phase IV (KMG-IV): sequencing the most valuable type-strain genomes for metagenomic binning, comparative biology and taxonomic classification.</title>
        <authorList>
            <person name="Goeker M."/>
        </authorList>
    </citation>
    <scope>NUCLEOTIDE SEQUENCE [LARGE SCALE GENOMIC DNA]</scope>
    <source>
        <strain evidence="10 11">DSM 12141</strain>
    </source>
</reference>
<organism evidence="10 11">
    <name type="scientific">Castellaniella defragrans</name>
    <name type="common">Alcaligenes defragrans</name>
    <dbReference type="NCBI Taxonomy" id="75697"/>
    <lineage>
        <taxon>Bacteria</taxon>
        <taxon>Pseudomonadati</taxon>
        <taxon>Pseudomonadota</taxon>
        <taxon>Betaproteobacteria</taxon>
        <taxon>Burkholderiales</taxon>
        <taxon>Alcaligenaceae</taxon>
        <taxon>Castellaniella</taxon>
    </lineage>
</organism>
<dbReference type="AlphaFoldDB" id="A0A7W9TPI5"/>
<dbReference type="EMBL" id="JACHIB010000015">
    <property type="protein sequence ID" value="MBB6084495.1"/>
    <property type="molecule type" value="Genomic_DNA"/>
</dbReference>
<feature type="chain" id="PRO_5031418813" evidence="9">
    <location>
        <begin position="30"/>
        <end position="398"/>
    </location>
</feature>
<evidence type="ECO:0000256" key="8">
    <source>
        <dbReference type="PIRSR" id="PIRSR609451-50"/>
    </source>
</evidence>
<gene>
    <name evidence="10" type="ORF">HNR28_002541</name>
</gene>
<dbReference type="Proteomes" id="UP000541136">
    <property type="component" value="Unassembled WGS sequence"/>
</dbReference>